<dbReference type="InterPro" id="IPR054088">
    <property type="entry name" value="Cep192-like_D8"/>
</dbReference>
<evidence type="ECO:0000259" key="9">
    <source>
        <dbReference type="Pfam" id="PF22074"/>
    </source>
</evidence>
<comment type="caution">
    <text evidence="11">The sequence shown here is derived from an EMBL/GenBank/DDBJ whole genome shotgun (WGS) entry which is preliminary data.</text>
</comment>
<feature type="region of interest" description="Disordered" evidence="1">
    <location>
        <begin position="1227"/>
        <end position="1258"/>
    </location>
</feature>
<dbReference type="InterPro" id="IPR054086">
    <property type="entry name" value="Cep192-like_D2"/>
</dbReference>
<feature type="region of interest" description="Disordered" evidence="1">
    <location>
        <begin position="295"/>
        <end position="406"/>
    </location>
</feature>
<feature type="region of interest" description="Disordered" evidence="1">
    <location>
        <begin position="1886"/>
        <end position="1926"/>
    </location>
</feature>
<dbReference type="PANTHER" id="PTHR16029">
    <property type="entry name" value="CENTROSOMAL PROTEIN OF 192 KDA"/>
    <property type="match status" value="1"/>
</dbReference>
<feature type="domain" description="Cep192-like" evidence="4">
    <location>
        <begin position="2015"/>
        <end position="2053"/>
    </location>
</feature>
<dbReference type="InterPro" id="IPR013783">
    <property type="entry name" value="Ig-like_fold"/>
</dbReference>
<dbReference type="CDD" id="cd21856">
    <property type="entry name" value="Plk4BD_Cep192"/>
    <property type="match status" value="1"/>
</dbReference>
<dbReference type="InterPro" id="IPR054090">
    <property type="entry name" value="Cep192_Spd-2-like_dom"/>
</dbReference>
<dbReference type="InterPro" id="IPR036397">
    <property type="entry name" value="RNaseH_sf"/>
</dbReference>
<dbReference type="Pfam" id="PF22074">
    <property type="entry name" value="Cep192_D5"/>
    <property type="match status" value="1"/>
</dbReference>
<evidence type="ECO:0000259" key="2">
    <source>
        <dbReference type="Pfam" id="PF13358"/>
    </source>
</evidence>
<feature type="region of interest" description="Disordered" evidence="1">
    <location>
        <begin position="759"/>
        <end position="794"/>
    </location>
</feature>
<feature type="compositionally biased region" description="Polar residues" evidence="1">
    <location>
        <begin position="315"/>
        <end position="331"/>
    </location>
</feature>
<feature type="region of interest" description="Disordered" evidence="1">
    <location>
        <begin position="975"/>
        <end position="999"/>
    </location>
</feature>
<reference evidence="11" key="1">
    <citation type="submission" date="2022-11" db="EMBL/GenBank/DDBJ databases">
        <title>Chromosome-level genome of Pogonophryne albipinna.</title>
        <authorList>
            <person name="Jo E."/>
        </authorList>
    </citation>
    <scope>NUCLEOTIDE SEQUENCE</scope>
    <source>
        <strain evidence="11">SGF0006</strain>
        <tissue evidence="11">Muscle</tissue>
    </source>
</reference>
<name>A0AAD6AVW5_9TELE</name>
<dbReference type="GO" id="GO:0051298">
    <property type="term" value="P:centrosome duplication"/>
    <property type="evidence" value="ECO:0007669"/>
    <property type="project" value="InterPro"/>
</dbReference>
<feature type="domain" description="Cep192/Spd-2-like" evidence="8">
    <location>
        <begin position="2179"/>
        <end position="2236"/>
    </location>
</feature>
<dbReference type="Pfam" id="PF22067">
    <property type="entry name" value="Cep192_D3"/>
    <property type="match status" value="1"/>
</dbReference>
<feature type="domain" description="Cep192-like" evidence="4">
    <location>
        <begin position="1603"/>
        <end position="1718"/>
    </location>
</feature>
<feature type="region of interest" description="Disordered" evidence="1">
    <location>
        <begin position="247"/>
        <end position="269"/>
    </location>
</feature>
<dbReference type="Gene3D" id="3.30.420.10">
    <property type="entry name" value="Ribonuclease H-like superfamily/Ribonuclease H"/>
    <property type="match status" value="3"/>
</dbReference>
<evidence type="ECO:0000256" key="1">
    <source>
        <dbReference type="SAM" id="MobiDB-lite"/>
    </source>
</evidence>
<evidence type="ECO:0000259" key="3">
    <source>
        <dbReference type="Pfam" id="PF22060"/>
    </source>
</evidence>
<accession>A0AAD6AVW5</accession>
<dbReference type="GO" id="GO:0019901">
    <property type="term" value="F:protein kinase binding"/>
    <property type="evidence" value="ECO:0007669"/>
    <property type="project" value="TreeGrafter"/>
</dbReference>
<feature type="domain" description="Cep192-like" evidence="5">
    <location>
        <begin position="2817"/>
        <end position="2937"/>
    </location>
</feature>
<dbReference type="GO" id="GO:0000242">
    <property type="term" value="C:pericentriolar material"/>
    <property type="evidence" value="ECO:0007669"/>
    <property type="project" value="TreeGrafter"/>
</dbReference>
<dbReference type="InterPro" id="IPR038717">
    <property type="entry name" value="Tc1-like_DDE_dom"/>
</dbReference>
<feature type="compositionally biased region" description="Polar residues" evidence="1">
    <location>
        <begin position="834"/>
        <end position="852"/>
    </location>
</feature>
<evidence type="ECO:0000259" key="7">
    <source>
        <dbReference type="Pfam" id="PF22067"/>
    </source>
</evidence>
<feature type="domain" description="Cep192-like" evidence="3">
    <location>
        <begin position="1481"/>
        <end position="1601"/>
    </location>
</feature>
<feature type="compositionally biased region" description="Polar residues" evidence="1">
    <location>
        <begin position="254"/>
        <end position="268"/>
    </location>
</feature>
<dbReference type="Pfam" id="PF25765">
    <property type="entry name" value="PLK4_bind_CEP192"/>
    <property type="match status" value="1"/>
</dbReference>
<evidence type="ECO:0000259" key="8">
    <source>
        <dbReference type="Pfam" id="PF22073"/>
    </source>
</evidence>
<feature type="domain" description="Cep192-like" evidence="9">
    <location>
        <begin position="2428"/>
        <end position="2605"/>
    </location>
</feature>
<dbReference type="InterPro" id="IPR054089">
    <property type="entry name" value="Cep192-like_D3"/>
</dbReference>
<feature type="compositionally biased region" description="Low complexity" evidence="1">
    <location>
        <begin position="465"/>
        <end position="475"/>
    </location>
</feature>
<dbReference type="InterPro" id="IPR054092">
    <property type="entry name" value="Cep192-like_D6"/>
</dbReference>
<dbReference type="InterPro" id="IPR039103">
    <property type="entry name" value="Spd-2/CEP192"/>
</dbReference>
<dbReference type="Pfam" id="PF25763">
    <property type="entry name" value="Aurora-A_bind_CEP192"/>
    <property type="match status" value="1"/>
</dbReference>
<organism evidence="11 12">
    <name type="scientific">Pogonophryne albipinna</name>
    <dbReference type="NCBI Taxonomy" id="1090488"/>
    <lineage>
        <taxon>Eukaryota</taxon>
        <taxon>Metazoa</taxon>
        <taxon>Chordata</taxon>
        <taxon>Craniata</taxon>
        <taxon>Vertebrata</taxon>
        <taxon>Euteleostomi</taxon>
        <taxon>Actinopterygii</taxon>
        <taxon>Neopterygii</taxon>
        <taxon>Teleostei</taxon>
        <taxon>Neoteleostei</taxon>
        <taxon>Acanthomorphata</taxon>
        <taxon>Eupercaria</taxon>
        <taxon>Perciformes</taxon>
        <taxon>Notothenioidei</taxon>
        <taxon>Pogonophryne</taxon>
    </lineage>
</organism>
<feature type="region of interest" description="Disordered" evidence="1">
    <location>
        <begin position="823"/>
        <end position="852"/>
    </location>
</feature>
<evidence type="ECO:0000313" key="12">
    <source>
        <dbReference type="Proteomes" id="UP001219934"/>
    </source>
</evidence>
<feature type="region of interest" description="Disordered" evidence="1">
    <location>
        <begin position="1115"/>
        <end position="1163"/>
    </location>
</feature>
<dbReference type="GO" id="GO:0006313">
    <property type="term" value="P:DNA transposition"/>
    <property type="evidence" value="ECO:0007669"/>
    <property type="project" value="InterPro"/>
</dbReference>
<protein>
    <submittedName>
        <fullName evidence="11">Uncharacterized protein</fullName>
    </submittedName>
</protein>
<dbReference type="GO" id="GO:0005814">
    <property type="term" value="C:centriole"/>
    <property type="evidence" value="ECO:0007669"/>
    <property type="project" value="TreeGrafter"/>
</dbReference>
<dbReference type="Pfam" id="PF22065">
    <property type="entry name" value="Cep192_D7"/>
    <property type="match status" value="1"/>
</dbReference>
<dbReference type="GO" id="GO:0090307">
    <property type="term" value="P:mitotic spindle assembly"/>
    <property type="evidence" value="ECO:0007669"/>
    <property type="project" value="TreeGrafter"/>
</dbReference>
<sequence length="3079" mass="337043">MADRFYKLEDEAFPSFLCKSLDSTSGRATLGNVTLGSGPGLPVAASTVAKIKPGSDNRADPVEASYLEGQEQQAKSQSFLREQPMFALSFKDDLDNADDFIAAHRLSDMLVKINLDESASQNQASMLRLCSPQIGSVHSRPTELGTDLSTGLLTFVHFGQKENTDAKPLPATADEDNVQREGVDSDHFSGSNSSFLANEKLMSVDSISSDITDDDIDSENLPDDELELYFNKLVPPVMQRGRVEGQEIPVTGRSGATDNNSNPSSTEPEQYRHQFLDDYNQEDFQMPDVRLAATGMDSCPASDEDTEDELESARRNSNATRTRLLPSTSRQLVGESNRPSFRPGLEGGSSDDESSSGRGGPSLSGIEQRRSAEGQVINPPVTGDGGGGDGSSGSEESGNDGGVATIPLPATVVQTTYDALRGLGVVGSSAIGEENDGKLNLQGHNRNSLFRHTEMGDRVGPVGIGEASSSSGASRETQRLSSVNWSMVLDRQEALDAMESSQSRPAVDRLLDSAYLRSGAGLQRPQESASLTFSYLQGTQGSFHLSQVLLPEYGTSEDDNTPLSTSLEPKYFSQSIHQDTEDSDDGWNYCPDNLEQEFKQGAQATQSVVYQNNEGQWVTDLAYYSSFEKEVDGKTSENGGHLQTEEFLPPSDALEKIAKDQEKFEREHQFMQEEKIEPASSNSTFNSDSSWKVPPNSNILMRASQVSTEYKQGDQSYLRLTLGQFFGQRSEALGCLGSADDLDFVKRPSFGYIITSPEKRDPFPLIHPSEFSAGGNSLADTMEPSEADQTLNPEDLDQTLEAPGERMSLKDEIASYEQEDHTVRAAPDHHEGSGSDSSLGNQSGASPNSNNSQMMLSISTIASAIADASISTDPSQLAAMIMALSKRSRAMNRPERADHVGPTANFTEEPHSVEHIHPEPDQSSLLDILHRSTCVGELSAFDMEKYLKMTEVSCSPDASVAHTTFDLTAWANNLSSSQRNPQGGFPEEQGSSAQQVDRSLKKKLYPSSPYIFQLCQKICGLRADFNSHDSGRQKDFLWQEPYRKCQRVKTAGQQQQQEGQSNFPAKNIMAAPLPGSSVEKHVGFSGQNNQHPLDPAPELLKGFAEPCVEETQYNFRPSTSPLTHSSPSQTSIPKADGMVSPDLSSGCLAGRHPGLDLSPQSTCSSPSLSRLTYISMNDGTVIPTPDRQKNNCTMALSSTIIRFSPTPPLDQDEQSAQDILGLPKSLDQVRPQHSKSLDPLPAQQSKSPEPSRSASGLSCIRSQSECNYHFPGDRPGDLSAGYGNHKHISESNVRQLTKVDSGYCSNLNIQQTNSSAPPSSQWGAASSMASSVYAGGLGMPSYTSGGLHYVPIPSFNPQCAGLIDPPHQGDIQSLLAGRSLFNSQLAQQYLGPEVPLHPSAYHMGATGHGLFSVSSTGIPNTELTGRHVHPTSVPLGIPGSAGTHHLNRPHHGQQDAGMMGKPFSQYGVEPIGAGGLEDLRGQVVVPEELRFPHTCCVGIASQTSLSLFNPSERWQQVAITVTSLAIDGEKVDSLPFQWLIVKNKTIIAPKSTEEQKLLFIPPQAGVYQCVFSVCSWPASAETEVAARANIFAKRVVLVAIAENPALEVELNESGCLDFGDLSGGSARSLPLKLLNITHATVPIRLVISANATAWRCFTFSRHPVTNTSEAKQQAGHMAAVSSPSVMNHVMHASYEQNPQGFMVWVHFKAPQKYTVTSAKPHKWGFKMWGRAGQSGYLYDFDVCQGPENPDKERSDVGVTGDVVLKMTSTLPAGRNHNVFADNYFTSVLLVNHLKERGIHYIGTVRMNRVQDCNMMDEKELKKNGRGSMDFRVNQENIIIVRWFDNKAVNLLSSYVDIEPTGSVKRRDQKKLEPRIKPMALRRFQASVGTSLTSAGKGKIKRGRPLSSPEPDSTPPRKRQHSSVPADPVARALKIKRGWVFQHDNDPKHTARATKEWLRKKHFKVLEWPSQSPDLNPIENLWRELKVRVAQRQPQNITALEEFCMEEWAKIPATCYGELGPADEYNGRVDIEVDSPGPSHVIRSVPLKAKCGTARVHAPKDLQTVSLSVPLGKSSQQTLPLKNAGNIDVQLKLKCSDAEEFFSVTPDELSLRMGEEQGIVVSFKAQGSRKYQESLLTILVLPSGPQYEVTLKGEVVPEDSGKAPSPSADVVVPAVANDVPPILSNKQFVAWGGVTLGRAVQQKLVLRNNSTDATQQLRLLIRGQDQDCFQRAGTKVTKATISNTLRRQGLKSCSARRVPLLKPVHVQARLKFAREHLDDPEEDWENVIWSDETKIELFARALKMKRGWVFQHDNDSKHTARAMKEWLRKKHFKVLEWPSQSPDLNPIENIWRELKLQSMFSPEERLTRHGELSIRPREDVTVHLLFAPTRVACMLAKLEIKQSGVRPSQPGVKFTIPLSGYGGTCNIILEDQRKQADGYVATLTDIAVGHVSKVCICVRNTGSRAAFIKAVAFSDVQTRSVMEPSVTSIAPSQFVLKERTQEVITVLIKSTQREQALCQSANAMLATVCLFCGDEVSRQQYRRLLQSKPEAVKKALSENSLLKNINFYETFLGEENLTEVYDLPQRPNEAHIFYGNMSKVVVSLVGSTNSELLLPADKHRAETNSALTNGNVSLDVLPVKGPQGPALRVAEPTLKSVPPQASEPLHRRSESWTLHPEQLVLAAPTINGAASTSQVQIRNNTSRELSFDLSWPAHCLTITPQHGVIEPQCHLQILISPNPSLATKSTLLPWSGQIYVQCDSQQKLIKVQIRGDLALDVSAAPADSTLSALPAQAATPVLTVPRLTVQPSLPQHTPQAPLALLEISNKTIMFPSTPSGETSEAQLEVQNGKVEVRWYLSSFAPPYVKGVDNTGDVYRATYTAFRCSGASGTLGAHEKMQVPIIFLPRDRGDYAQFWDLECHPVSEPQQKTRIRFQLCGTGVKSGTVAGPQEGDCSLVKTEATVKSRKRADASAGKTSEEEAVRRGVYSQQDLYTFPVTRVGESSTLKVNIRNNSSDTHELKFVNPMEPFHIKHSKYSLRSQHYLKLPVQFKPSTAGTEAGVLLIQSETSGRLVIQLTGEASP</sequence>
<dbReference type="Pfam" id="PF13358">
    <property type="entry name" value="DDE_3"/>
    <property type="match status" value="2"/>
</dbReference>
<dbReference type="GO" id="GO:0071539">
    <property type="term" value="P:protein localization to centrosome"/>
    <property type="evidence" value="ECO:0007669"/>
    <property type="project" value="InterPro"/>
</dbReference>
<feature type="domain" description="Cep192-like" evidence="7">
    <location>
        <begin position="2056"/>
        <end position="2154"/>
    </location>
</feature>
<dbReference type="InterPro" id="IPR057665">
    <property type="entry name" value="CEP192_PLK4_bind"/>
</dbReference>
<dbReference type="Pfam" id="PF22073">
    <property type="entry name" value="Cep192_D4"/>
    <property type="match status" value="2"/>
</dbReference>
<dbReference type="InterPro" id="IPR054087">
    <property type="entry name" value="Cep192-like_D7"/>
</dbReference>
<feature type="region of interest" description="Disordered" evidence="1">
    <location>
        <begin position="456"/>
        <end position="480"/>
    </location>
</feature>
<feature type="domain" description="Cep192/Spd-2-like" evidence="8">
    <location>
        <begin position="2358"/>
        <end position="2422"/>
    </location>
</feature>
<proteinExistence type="predicted"/>
<feature type="domain" description="Cep192-like" evidence="6">
    <location>
        <begin position="2979"/>
        <end position="3077"/>
    </location>
</feature>
<evidence type="ECO:0000259" key="6">
    <source>
        <dbReference type="Pfam" id="PF22066"/>
    </source>
</evidence>
<keyword evidence="12" id="KW-1185">Reference proteome</keyword>
<feature type="domain" description="Tc1-like transposase DDE" evidence="2">
    <location>
        <begin position="2306"/>
        <end position="2355"/>
    </location>
</feature>
<evidence type="ECO:0000259" key="5">
    <source>
        <dbReference type="Pfam" id="PF22065"/>
    </source>
</evidence>
<dbReference type="PANTHER" id="PTHR16029:SF11">
    <property type="entry name" value="CENTROSOMAL PROTEIN OF 192 KDA"/>
    <property type="match status" value="1"/>
</dbReference>
<dbReference type="InterPro" id="IPR054091">
    <property type="entry name" value="Cep192-like_D5"/>
</dbReference>
<feature type="compositionally biased region" description="Basic and acidic residues" evidence="1">
    <location>
        <begin position="823"/>
        <end position="833"/>
    </location>
</feature>
<gene>
    <name evidence="11" type="ORF">JOQ06_025501</name>
</gene>
<dbReference type="GO" id="GO:0003677">
    <property type="term" value="F:DNA binding"/>
    <property type="evidence" value="ECO:0007669"/>
    <property type="project" value="InterPro"/>
</dbReference>
<dbReference type="Gene3D" id="2.60.40.10">
    <property type="entry name" value="Immunoglobulins"/>
    <property type="match status" value="4"/>
</dbReference>
<evidence type="ECO:0000313" key="11">
    <source>
        <dbReference type="EMBL" id="KAJ4931203.1"/>
    </source>
</evidence>
<dbReference type="GO" id="GO:0090222">
    <property type="term" value="P:centrosome-templated microtubule nucleation"/>
    <property type="evidence" value="ECO:0007669"/>
    <property type="project" value="InterPro"/>
</dbReference>
<dbReference type="Pfam" id="PF22060">
    <property type="entry name" value="Cep192_D1"/>
    <property type="match status" value="1"/>
</dbReference>
<feature type="domain" description="Cep192-like" evidence="10">
    <location>
        <begin position="2669"/>
        <end position="2769"/>
    </location>
</feature>
<dbReference type="EMBL" id="JAPTMU010000015">
    <property type="protein sequence ID" value="KAJ4931203.1"/>
    <property type="molecule type" value="Genomic_DNA"/>
</dbReference>
<evidence type="ECO:0000259" key="4">
    <source>
        <dbReference type="Pfam" id="PF22064"/>
    </source>
</evidence>
<dbReference type="InterPro" id="IPR054085">
    <property type="entry name" value="Cep192-like_D1"/>
</dbReference>
<feature type="compositionally biased region" description="Low complexity" evidence="1">
    <location>
        <begin position="1117"/>
        <end position="1131"/>
    </location>
</feature>
<feature type="domain" description="Tc1-like transposase DDE" evidence="2">
    <location>
        <begin position="1937"/>
        <end position="1999"/>
    </location>
</feature>
<dbReference type="Pfam" id="PF22064">
    <property type="entry name" value="Cep192_D2"/>
    <property type="match status" value="2"/>
</dbReference>
<dbReference type="GO" id="GO:0005737">
    <property type="term" value="C:cytoplasm"/>
    <property type="evidence" value="ECO:0007669"/>
    <property type="project" value="TreeGrafter"/>
</dbReference>
<dbReference type="Pfam" id="PF22066">
    <property type="entry name" value="Cep192_D8"/>
    <property type="match status" value="1"/>
</dbReference>
<dbReference type="InterPro" id="IPR057662">
    <property type="entry name" value="CEP192_Aurora-A_bind"/>
</dbReference>
<evidence type="ECO:0000259" key="10">
    <source>
        <dbReference type="Pfam" id="PF22076"/>
    </source>
</evidence>
<dbReference type="Proteomes" id="UP001219934">
    <property type="component" value="Unassembled WGS sequence"/>
</dbReference>
<dbReference type="Pfam" id="PF22076">
    <property type="entry name" value="Cep192_D6"/>
    <property type="match status" value="1"/>
</dbReference>
<dbReference type="GO" id="GO:0015074">
    <property type="term" value="P:DNA integration"/>
    <property type="evidence" value="ECO:0007669"/>
    <property type="project" value="InterPro"/>
</dbReference>
<feature type="compositionally biased region" description="Polar residues" evidence="1">
    <location>
        <begin position="1242"/>
        <end position="1258"/>
    </location>
</feature>